<evidence type="ECO:0000313" key="3">
    <source>
        <dbReference type="Proteomes" id="UP000280036"/>
    </source>
</evidence>
<dbReference type="Proteomes" id="UP001058569">
    <property type="component" value="Chromosome"/>
</dbReference>
<evidence type="ECO:0000313" key="4">
    <source>
        <dbReference type="Proteomes" id="UP001058569"/>
    </source>
</evidence>
<proteinExistence type="predicted"/>
<reference evidence="1" key="2">
    <citation type="submission" date="2022-07" db="EMBL/GenBank/DDBJ databases">
        <title>Complete genome of Mycoplasma caviae type strain G122.</title>
        <authorList>
            <person name="Spergser J."/>
        </authorList>
    </citation>
    <scope>NUCLEOTIDE SEQUENCE</scope>
    <source>
        <strain evidence="1">G122</strain>
    </source>
</reference>
<dbReference type="RefSeq" id="WP_126118518.1">
    <property type="nucleotide sequence ID" value="NZ_CP101806.1"/>
</dbReference>
<gene>
    <name evidence="2" type="ORF">NCTC10126_00846</name>
    <name evidence="1" type="ORF">NPA07_03295</name>
</gene>
<dbReference type="EMBL" id="UZVY01000001">
    <property type="protein sequence ID" value="VDR42326.1"/>
    <property type="molecule type" value="Genomic_DNA"/>
</dbReference>
<dbReference type="OrthoDB" id="9760122at2"/>
<evidence type="ECO:0000313" key="1">
    <source>
        <dbReference type="EMBL" id="UUD34822.1"/>
    </source>
</evidence>
<evidence type="ECO:0000313" key="2">
    <source>
        <dbReference type="EMBL" id="VDR42326.1"/>
    </source>
</evidence>
<reference evidence="2 3" key="1">
    <citation type="submission" date="2018-12" db="EMBL/GenBank/DDBJ databases">
        <authorList>
            <consortium name="Pathogen Informatics"/>
        </authorList>
    </citation>
    <scope>NUCLEOTIDE SEQUENCE [LARGE SCALE GENOMIC DNA]</scope>
    <source>
        <strain evidence="2 3">NCTC10126</strain>
    </source>
</reference>
<dbReference type="EMBL" id="CP101806">
    <property type="protein sequence ID" value="UUD34822.1"/>
    <property type="molecule type" value="Genomic_DNA"/>
</dbReference>
<accession>A0A3P8MEU6</accession>
<sequence>MKELNTQLLKFKENSLIFNEKQLKEIQLGLEKGVDVSIYAKPEFDWEQMNQITIGLMQDLDVSKYADVKYSGAQMCQIRLGLLSGLDVSKYADPKLSSKEMKEINRKLFWLSIKDKKYRTLFRRCIRQKLSPKKKGNYEMIK</sequence>
<name>A0A3P8MEU6_9BACT</name>
<organism evidence="2 3">
    <name type="scientific">Mycoplasmopsis caviae</name>
    <dbReference type="NCBI Taxonomy" id="55603"/>
    <lineage>
        <taxon>Bacteria</taxon>
        <taxon>Bacillati</taxon>
        <taxon>Mycoplasmatota</taxon>
        <taxon>Mycoplasmoidales</taxon>
        <taxon>Metamycoplasmataceae</taxon>
        <taxon>Mycoplasmopsis</taxon>
    </lineage>
</organism>
<dbReference type="AlphaFoldDB" id="A0A3P8MEU6"/>
<keyword evidence="4" id="KW-1185">Reference proteome</keyword>
<dbReference type="Proteomes" id="UP000280036">
    <property type="component" value="Unassembled WGS sequence"/>
</dbReference>
<protein>
    <submittedName>
        <fullName evidence="2">Uncharacterized protein</fullName>
    </submittedName>
</protein>